<keyword evidence="4 8" id="KW-0378">Hydrolase</keyword>
<reference evidence="9" key="1">
    <citation type="journal article" date="2019" name="Int. J. Syst. Evol. Microbiol.">
        <title>The Global Catalogue of Microorganisms (GCM) 10K type strain sequencing project: providing services to taxonomists for standard genome sequencing and annotation.</title>
        <authorList>
            <consortium name="The Broad Institute Genomics Platform"/>
            <consortium name="The Broad Institute Genome Sequencing Center for Infectious Disease"/>
            <person name="Wu L."/>
            <person name="Ma J."/>
        </authorList>
    </citation>
    <scope>NUCLEOTIDE SEQUENCE [LARGE SCALE GENOMIC DNA]</scope>
    <source>
        <strain evidence="9">CCUG 62114</strain>
    </source>
</reference>
<evidence type="ECO:0000256" key="5">
    <source>
        <dbReference type="ARBA" id="ARBA00023295"/>
    </source>
</evidence>
<name>A0ABW3I3X4_9FLAO</name>
<evidence type="ECO:0000313" key="9">
    <source>
        <dbReference type="Proteomes" id="UP001596997"/>
    </source>
</evidence>
<evidence type="ECO:0000259" key="6">
    <source>
        <dbReference type="Pfam" id="PF00144"/>
    </source>
</evidence>
<dbReference type="InterPro" id="IPR001764">
    <property type="entry name" value="Glyco_hydro_3_N"/>
</dbReference>
<dbReference type="InterPro" id="IPR036962">
    <property type="entry name" value="Glyco_hydro_3_N_sf"/>
</dbReference>
<dbReference type="EC" id="3.2.1.52" evidence="3"/>
<dbReference type="PANTHER" id="PTHR30480">
    <property type="entry name" value="BETA-HEXOSAMINIDASE-RELATED"/>
    <property type="match status" value="1"/>
</dbReference>
<dbReference type="SUPFAM" id="SSF56601">
    <property type="entry name" value="beta-lactamase/transpeptidase-like"/>
    <property type="match status" value="1"/>
</dbReference>
<comment type="caution">
    <text evidence="8">The sequence shown here is derived from an EMBL/GenBank/DDBJ whole genome shotgun (WGS) entry which is preliminary data.</text>
</comment>
<dbReference type="SUPFAM" id="SSF51445">
    <property type="entry name" value="(Trans)glycosidases"/>
    <property type="match status" value="1"/>
</dbReference>
<dbReference type="Gene3D" id="3.40.710.10">
    <property type="entry name" value="DD-peptidase/beta-lactamase superfamily"/>
    <property type="match status" value="1"/>
</dbReference>
<dbReference type="Gene3D" id="3.20.20.300">
    <property type="entry name" value="Glycoside hydrolase, family 3, N-terminal domain"/>
    <property type="match status" value="1"/>
</dbReference>
<evidence type="ECO:0000259" key="7">
    <source>
        <dbReference type="Pfam" id="PF00933"/>
    </source>
</evidence>
<keyword evidence="9" id="KW-1185">Reference proteome</keyword>
<dbReference type="PRINTS" id="PR00133">
    <property type="entry name" value="GLHYDRLASE3"/>
</dbReference>
<dbReference type="Pfam" id="PF00933">
    <property type="entry name" value="Glyco_hydro_3"/>
    <property type="match status" value="1"/>
</dbReference>
<dbReference type="GO" id="GO:0016787">
    <property type="term" value="F:hydrolase activity"/>
    <property type="evidence" value="ECO:0007669"/>
    <property type="project" value="UniProtKB-KW"/>
</dbReference>
<comment type="similarity">
    <text evidence="2">Belongs to the glycosyl hydrolase 3 family.</text>
</comment>
<dbReference type="RefSeq" id="WP_377715658.1">
    <property type="nucleotide sequence ID" value="NZ_JBHTJM010000008.1"/>
</dbReference>
<dbReference type="InterPro" id="IPR019800">
    <property type="entry name" value="Glyco_hydro_3_AS"/>
</dbReference>
<evidence type="ECO:0000256" key="3">
    <source>
        <dbReference type="ARBA" id="ARBA00012663"/>
    </source>
</evidence>
<accession>A0ABW3I3X4</accession>
<feature type="domain" description="Glycoside hydrolase family 3 N-terminal" evidence="7">
    <location>
        <begin position="44"/>
        <end position="359"/>
    </location>
</feature>
<protein>
    <recommendedName>
        <fullName evidence="3">beta-N-acetylhexosaminidase</fullName>
        <ecNumber evidence="3">3.2.1.52</ecNumber>
    </recommendedName>
</protein>
<sequence length="983" mass="111284">MIYRIVFLLLIISQFVVSQEKHPLQTKDSLAQIQWVNDTYNAMTLEEKIGQLFIADVWSAKEKAHTDKIKELIKKYHIGGVMFSKGGPYRQAKLTNEYQALSKTKLLITQDAEWGLSMRLDSTYAFPWNMTLGAIKDNQLIKEVGKQIGEHCKRVGVHMNFAPDIDINTNPLNPIIGNRSFGEDKDNVAAKGVAFMKGMDEANVLGSAKHFPGHGDTSQDSHKTLPTIDFDAERIENVELYPFKKLIENGVASIMVAHLNIPSLGTKTGKPSSLSKKIVTDLLKDKLGYKGLIFTDALNMKGASNYKEPGEVDLAAFMAGNDILLISKDIPKAVAKIKKAYEKKNISEDRLAHSVKKILMAKYKVGLNNHQPVELANIHSDLLDKSNDLLYSKLIDNAITVVKNKEEILPVGDLTTTNIAYVKMGESDNSAFISRLNKYAKVTEVKASHLDDLIKKLSKFNLVIVGVHKSNVNPWKSYKLKDKEVTWLYEIARTNKVILDVFTRPYALLDLKTTNNFESIVLSYQNSKIAQEKSADAIFGSIAVKGKLPVSANTDFPVNTSVKIEKTNRLGFNQPENHSFDVSKLEKIDSIVNYAISEKMTPGVQLVIAKGGDIIYNKNYGYQTYAKKQRVTDETLYDVASLTKIVSTLPLLMEMEEQGIVDLNDKLGELLPELSDSNKKQITIKQMLSHYARLKAWIPFYLKTLDSVHQKPMKEYYRKVKSDSFPYQVAKNLYISKYYKQDSIFNRIKETDLYRKWRYKYSDLPYYILKKYIENHYQTGLDELIQNRFYRPMGLTATYNPLKKYPVDIVAPTEEDQYFRYQQIKGYVHDMGAAMQDGVGGHAGVFATATDIAKIMQMYIQGGSYAGKQYLKPSTINKFNKTYYEYKKVRRGVGFDKPQLGEVGPTCDCVPMVSFGHSGFTGTFAWADPENELVYVFLSNRTYPDAANFKLVKEDIRSEIQRVIYEAIGYVKPEHSAVGSNSK</sequence>
<dbReference type="EMBL" id="JBHTJM010000008">
    <property type="protein sequence ID" value="MFD0964187.1"/>
    <property type="molecule type" value="Genomic_DNA"/>
</dbReference>
<dbReference type="InterPro" id="IPR017853">
    <property type="entry name" value="GH"/>
</dbReference>
<dbReference type="Proteomes" id="UP001596997">
    <property type="component" value="Unassembled WGS sequence"/>
</dbReference>
<proteinExistence type="inferred from homology"/>
<feature type="domain" description="Beta-lactamase-related" evidence="6">
    <location>
        <begin position="596"/>
        <end position="946"/>
    </location>
</feature>
<dbReference type="InterPro" id="IPR001466">
    <property type="entry name" value="Beta-lactam-related"/>
</dbReference>
<keyword evidence="5" id="KW-0326">Glycosidase</keyword>
<evidence type="ECO:0000256" key="2">
    <source>
        <dbReference type="ARBA" id="ARBA00005336"/>
    </source>
</evidence>
<dbReference type="InterPro" id="IPR012338">
    <property type="entry name" value="Beta-lactam/transpept-like"/>
</dbReference>
<evidence type="ECO:0000256" key="1">
    <source>
        <dbReference type="ARBA" id="ARBA00001231"/>
    </source>
</evidence>
<dbReference type="PANTHER" id="PTHR30480:SF13">
    <property type="entry name" value="BETA-HEXOSAMINIDASE"/>
    <property type="match status" value="1"/>
</dbReference>
<evidence type="ECO:0000313" key="8">
    <source>
        <dbReference type="EMBL" id="MFD0964187.1"/>
    </source>
</evidence>
<dbReference type="PROSITE" id="PS00775">
    <property type="entry name" value="GLYCOSYL_HYDROL_F3"/>
    <property type="match status" value="1"/>
</dbReference>
<comment type="catalytic activity">
    <reaction evidence="1">
        <text>Hydrolysis of terminal non-reducing N-acetyl-D-hexosamine residues in N-acetyl-beta-D-hexosaminides.</text>
        <dbReference type="EC" id="3.2.1.52"/>
    </reaction>
</comment>
<gene>
    <name evidence="8" type="ORF">ACFQ1O_09240</name>
</gene>
<dbReference type="InterPro" id="IPR050226">
    <property type="entry name" value="NagZ_Beta-hexosaminidase"/>
</dbReference>
<organism evidence="8 9">
    <name type="scientific">Pseudofulvibacter geojedonensis</name>
    <dbReference type="NCBI Taxonomy" id="1123758"/>
    <lineage>
        <taxon>Bacteria</taxon>
        <taxon>Pseudomonadati</taxon>
        <taxon>Bacteroidota</taxon>
        <taxon>Flavobacteriia</taxon>
        <taxon>Flavobacteriales</taxon>
        <taxon>Flavobacteriaceae</taxon>
        <taxon>Pseudofulvibacter</taxon>
    </lineage>
</organism>
<dbReference type="Pfam" id="PF00144">
    <property type="entry name" value="Beta-lactamase"/>
    <property type="match status" value="1"/>
</dbReference>
<evidence type="ECO:0000256" key="4">
    <source>
        <dbReference type="ARBA" id="ARBA00022801"/>
    </source>
</evidence>